<evidence type="ECO:0000313" key="3">
    <source>
        <dbReference type="Proteomes" id="UP001623349"/>
    </source>
</evidence>
<comment type="caution">
    <text evidence="2">The sequence shown here is derived from an EMBL/GenBank/DDBJ whole genome shotgun (WGS) entry which is preliminary data.</text>
</comment>
<keyword evidence="1" id="KW-0472">Membrane</keyword>
<accession>A0ABQ0FFT4</accession>
<keyword evidence="1" id="KW-1133">Transmembrane helix</keyword>
<proteinExistence type="predicted"/>
<gene>
    <name evidence="2" type="ORF">APTSU1_001334900</name>
</gene>
<dbReference type="Proteomes" id="UP001623349">
    <property type="component" value="Unassembled WGS sequence"/>
</dbReference>
<reference evidence="2 3" key="1">
    <citation type="submission" date="2024-08" db="EMBL/GenBank/DDBJ databases">
        <title>The draft genome of Apodemus speciosus.</title>
        <authorList>
            <person name="Nabeshima K."/>
            <person name="Suzuki S."/>
            <person name="Onuma M."/>
        </authorList>
    </citation>
    <scope>NUCLEOTIDE SEQUENCE [LARGE SCALE GENOMIC DNA]</scope>
    <source>
        <strain evidence="2">IB14-021</strain>
    </source>
</reference>
<evidence type="ECO:0000313" key="2">
    <source>
        <dbReference type="EMBL" id="GAB1298113.1"/>
    </source>
</evidence>
<name>A0ABQ0FFT4_APOSI</name>
<keyword evidence="3" id="KW-1185">Reference proteome</keyword>
<dbReference type="EMBL" id="BAAFST010000013">
    <property type="protein sequence ID" value="GAB1298113.1"/>
    <property type="molecule type" value="Genomic_DNA"/>
</dbReference>
<feature type="transmembrane region" description="Helical" evidence="1">
    <location>
        <begin position="6"/>
        <end position="37"/>
    </location>
</feature>
<sequence>MWHNVGLTLLVFVATLLIVLLLMVCVVGILYGIYFYLNSSFYGSWWETQDPRKEIMSNLQGLKQKKTLRLRHTRSDLLASEDYLLTIAIEQTQRFL</sequence>
<keyword evidence="1" id="KW-0812">Transmembrane</keyword>
<evidence type="ECO:0000256" key="1">
    <source>
        <dbReference type="SAM" id="Phobius"/>
    </source>
</evidence>
<organism evidence="2 3">
    <name type="scientific">Apodemus speciosus</name>
    <name type="common">Large Japanese field mouse</name>
    <dbReference type="NCBI Taxonomy" id="105296"/>
    <lineage>
        <taxon>Eukaryota</taxon>
        <taxon>Metazoa</taxon>
        <taxon>Chordata</taxon>
        <taxon>Craniata</taxon>
        <taxon>Vertebrata</taxon>
        <taxon>Euteleostomi</taxon>
        <taxon>Mammalia</taxon>
        <taxon>Eutheria</taxon>
        <taxon>Euarchontoglires</taxon>
        <taxon>Glires</taxon>
        <taxon>Rodentia</taxon>
        <taxon>Myomorpha</taxon>
        <taxon>Muroidea</taxon>
        <taxon>Muridae</taxon>
        <taxon>Murinae</taxon>
        <taxon>Apodemus</taxon>
    </lineage>
</organism>
<protein>
    <submittedName>
        <fullName evidence="2">Small integral membrane protein 13</fullName>
    </submittedName>
</protein>